<evidence type="ECO:0000256" key="1">
    <source>
        <dbReference type="ARBA" id="ARBA00004141"/>
    </source>
</evidence>
<proteinExistence type="inferred from homology"/>
<feature type="region of interest" description="Disordered" evidence="6">
    <location>
        <begin position="77"/>
        <end position="117"/>
    </location>
</feature>
<feature type="domain" description="Amino acid transporter transmembrane" evidence="8">
    <location>
        <begin position="133"/>
        <end position="513"/>
    </location>
</feature>
<keyword evidence="5 7" id="KW-0472">Membrane</keyword>
<dbReference type="PANTHER" id="PTHR22950">
    <property type="entry name" value="AMINO ACID TRANSPORTER"/>
    <property type="match status" value="1"/>
</dbReference>
<feature type="transmembrane region" description="Helical" evidence="7">
    <location>
        <begin position="460"/>
        <end position="480"/>
    </location>
</feature>
<evidence type="ECO:0000259" key="8">
    <source>
        <dbReference type="Pfam" id="PF01490"/>
    </source>
</evidence>
<accession>A0ABR4ANV1</accession>
<evidence type="ECO:0000256" key="6">
    <source>
        <dbReference type="SAM" id="MobiDB-lite"/>
    </source>
</evidence>
<comment type="similarity">
    <text evidence="2">Belongs to the amino acid/polyamine transporter 2 family.</text>
</comment>
<feature type="transmembrane region" description="Helical" evidence="7">
    <location>
        <begin position="207"/>
        <end position="228"/>
    </location>
</feature>
<dbReference type="InterPro" id="IPR013057">
    <property type="entry name" value="AA_transpt_TM"/>
</dbReference>
<reference evidence="9 10" key="1">
    <citation type="submission" date="2024-09" db="EMBL/GenBank/DDBJ databases">
        <title>Rethinking Asexuality: The Enigmatic Case of Functional Sexual Genes in Lepraria (Stereocaulaceae).</title>
        <authorList>
            <person name="Doellman M."/>
            <person name="Sun Y."/>
            <person name="Barcenas-Pena A."/>
            <person name="Lumbsch H.T."/>
            <person name="Grewe F."/>
        </authorList>
    </citation>
    <scope>NUCLEOTIDE SEQUENCE [LARGE SCALE GENOMIC DNA]</scope>
    <source>
        <strain evidence="9 10">Mercado 3170</strain>
    </source>
</reference>
<feature type="transmembrane region" description="Helical" evidence="7">
    <location>
        <begin position="134"/>
        <end position="153"/>
    </location>
</feature>
<evidence type="ECO:0000256" key="5">
    <source>
        <dbReference type="ARBA" id="ARBA00023136"/>
    </source>
</evidence>
<evidence type="ECO:0000256" key="2">
    <source>
        <dbReference type="ARBA" id="ARBA00008066"/>
    </source>
</evidence>
<feature type="transmembrane region" description="Helical" evidence="7">
    <location>
        <begin position="415"/>
        <end position="440"/>
    </location>
</feature>
<keyword evidence="4 7" id="KW-1133">Transmembrane helix</keyword>
<comment type="caution">
    <text evidence="9">The sequence shown here is derived from an EMBL/GenBank/DDBJ whole genome shotgun (WGS) entry which is preliminary data.</text>
</comment>
<feature type="transmembrane region" description="Helical" evidence="7">
    <location>
        <begin position="240"/>
        <end position="259"/>
    </location>
</feature>
<keyword evidence="10" id="KW-1185">Reference proteome</keyword>
<dbReference type="Pfam" id="PF01490">
    <property type="entry name" value="Aa_trans"/>
    <property type="match status" value="1"/>
</dbReference>
<dbReference type="EMBL" id="JBEFKJ010000003">
    <property type="protein sequence ID" value="KAL2047405.1"/>
    <property type="molecule type" value="Genomic_DNA"/>
</dbReference>
<name>A0ABR4ANV1_9LECA</name>
<feature type="transmembrane region" description="Helical" evidence="7">
    <location>
        <begin position="271"/>
        <end position="291"/>
    </location>
</feature>
<protein>
    <recommendedName>
        <fullName evidence="8">Amino acid transporter transmembrane domain-containing protein</fullName>
    </recommendedName>
</protein>
<evidence type="ECO:0000313" key="9">
    <source>
        <dbReference type="EMBL" id="KAL2047405.1"/>
    </source>
</evidence>
<feature type="transmembrane region" description="Helical" evidence="7">
    <location>
        <begin position="165"/>
        <end position="186"/>
    </location>
</feature>
<feature type="compositionally biased region" description="Basic and acidic residues" evidence="6">
    <location>
        <begin position="88"/>
        <end position="98"/>
    </location>
</feature>
<feature type="region of interest" description="Disordered" evidence="6">
    <location>
        <begin position="1"/>
        <end position="21"/>
    </location>
</feature>
<evidence type="ECO:0000256" key="4">
    <source>
        <dbReference type="ARBA" id="ARBA00022989"/>
    </source>
</evidence>
<organism evidence="9 10">
    <name type="scientific">Stereocaulon virgatum</name>
    <dbReference type="NCBI Taxonomy" id="373712"/>
    <lineage>
        <taxon>Eukaryota</taxon>
        <taxon>Fungi</taxon>
        <taxon>Dikarya</taxon>
        <taxon>Ascomycota</taxon>
        <taxon>Pezizomycotina</taxon>
        <taxon>Lecanoromycetes</taxon>
        <taxon>OSLEUM clade</taxon>
        <taxon>Lecanoromycetidae</taxon>
        <taxon>Lecanorales</taxon>
        <taxon>Lecanorineae</taxon>
        <taxon>Stereocaulaceae</taxon>
        <taxon>Stereocaulon</taxon>
    </lineage>
</organism>
<gene>
    <name evidence="9" type="ORF">N7G274_001426</name>
</gene>
<dbReference type="PANTHER" id="PTHR22950:SF461">
    <property type="entry name" value="AMINO ACID TRANSPORTER TRANSMEMBRANE DOMAIN-CONTAINING PROTEIN"/>
    <property type="match status" value="1"/>
</dbReference>
<feature type="transmembrane region" description="Helical" evidence="7">
    <location>
        <begin position="486"/>
        <end position="510"/>
    </location>
</feature>
<evidence type="ECO:0000313" key="10">
    <source>
        <dbReference type="Proteomes" id="UP001590950"/>
    </source>
</evidence>
<feature type="transmembrane region" description="Helical" evidence="7">
    <location>
        <begin position="378"/>
        <end position="395"/>
    </location>
</feature>
<sequence length="599" mass="65900">MAKVGTMALDGGDPRLPDKEGQFGGQSVVAYTRPQMRALHDPSVSFEEYYYFAQQTRAEEKEHHRLAPSGQSRGVLSTIFPSKSGTGVEERSEKRVRDPLMPNTNTSDPTRRASVTDEEWTNASRAVRTATAGAIFYLITTDILGPFGLPYAFATTGWGPGVALYTVFGIMAGVSGWLIWQLFMGLDSYQYPLKNYGDIGFRLYGQWARYLFNILQSIQLITSVSLIIISNGEALSEAVKFKLCYAICCLLWGIAGFFVGQIRTLQKFGWLANAAVWINLLIIFLTMGFVAHSPPLYSAAGSSVGYGINPALVTADANGVFPPIQHTAGLPDPSNFGASVNGLMQAVFAYGGCMIFIEFMSEMKHPHDFIKGMWGAQFFIYICYMLYGLFMYAYQGQYLQNPSYLGISRYSWQTVGNVLAMVSALIAAALYGNIGVKVLYNNIAVEFFRAPPLTTSRGKWLWVAIIPAYWSIAYVIGAAIPDFSGFTAIVSAVCILQFTYTFPPILHLLYNIKKNALRSGEGFDPATGNVVLYDTGVKRLMRGFMAGNWYLNVWNIIYFLGALATAGLGIWAAVENLIVIYSIPQLNAYGCTSPLDVTG</sequence>
<feature type="transmembrane region" description="Helical" evidence="7">
    <location>
        <begin position="549"/>
        <end position="574"/>
    </location>
</feature>
<evidence type="ECO:0000256" key="7">
    <source>
        <dbReference type="SAM" id="Phobius"/>
    </source>
</evidence>
<evidence type="ECO:0000256" key="3">
    <source>
        <dbReference type="ARBA" id="ARBA00022692"/>
    </source>
</evidence>
<feature type="compositionally biased region" description="Basic and acidic residues" evidence="6">
    <location>
        <begin position="12"/>
        <end position="21"/>
    </location>
</feature>
<keyword evidence="3 7" id="KW-0812">Transmembrane</keyword>
<feature type="transmembrane region" description="Helical" evidence="7">
    <location>
        <begin position="336"/>
        <end position="357"/>
    </location>
</feature>
<dbReference type="Proteomes" id="UP001590950">
    <property type="component" value="Unassembled WGS sequence"/>
</dbReference>
<comment type="subcellular location">
    <subcellularLocation>
        <location evidence="1">Membrane</location>
        <topology evidence="1">Multi-pass membrane protein</topology>
    </subcellularLocation>
</comment>